<evidence type="ECO:0000256" key="6">
    <source>
        <dbReference type="ARBA" id="ARBA00022882"/>
    </source>
</evidence>
<comment type="caution">
    <text evidence="14">The sequence shown here is derived from an EMBL/GenBank/DDBJ whole genome shotgun (WGS) entry which is preliminary data.</text>
</comment>
<dbReference type="SUPFAM" id="SSF81324">
    <property type="entry name" value="Voltage-gated potassium channels"/>
    <property type="match status" value="1"/>
</dbReference>
<dbReference type="EMBL" id="LGTC01000001">
    <property type="protein sequence ID" value="KNY26856.1"/>
    <property type="molecule type" value="Genomic_DNA"/>
</dbReference>
<evidence type="ECO:0000256" key="7">
    <source>
        <dbReference type="ARBA" id="ARBA00022958"/>
    </source>
</evidence>
<keyword evidence="15" id="KW-1185">Reference proteome</keyword>
<dbReference type="eggNOG" id="COG0569">
    <property type="taxonomic scope" value="Bacteria"/>
</dbReference>
<dbReference type="Gene3D" id="1.10.287.70">
    <property type="match status" value="1"/>
</dbReference>
<dbReference type="OrthoDB" id="9810759at2"/>
<feature type="domain" description="Ion transport" evidence="13">
    <location>
        <begin position="23"/>
        <end position="241"/>
    </location>
</feature>
<feature type="transmembrane region" description="Helical" evidence="12">
    <location>
        <begin position="216"/>
        <end position="241"/>
    </location>
</feature>
<dbReference type="GO" id="GO:0001508">
    <property type="term" value="P:action potential"/>
    <property type="evidence" value="ECO:0007669"/>
    <property type="project" value="TreeGrafter"/>
</dbReference>
<dbReference type="RefSeq" id="WP_081927396.1">
    <property type="nucleotide sequence ID" value="NZ_KN050764.1"/>
</dbReference>
<dbReference type="AlphaFoldDB" id="A0A0L6JM28"/>
<dbReference type="InterPro" id="IPR028325">
    <property type="entry name" value="VG_K_chnl"/>
</dbReference>
<proteinExistence type="predicted"/>
<dbReference type="STRING" id="398512.Bccel_2121"/>
<name>A0A0L6JM28_9FIRM</name>
<keyword evidence="2" id="KW-0813">Transport</keyword>
<dbReference type="PATRIC" id="fig|398512.5.peg.2212"/>
<feature type="transmembrane region" description="Helical" evidence="12">
    <location>
        <begin position="20"/>
        <end position="42"/>
    </location>
</feature>
<evidence type="ECO:0000256" key="2">
    <source>
        <dbReference type="ARBA" id="ARBA00022448"/>
    </source>
</evidence>
<evidence type="ECO:0000313" key="15">
    <source>
        <dbReference type="Proteomes" id="UP000036923"/>
    </source>
</evidence>
<gene>
    <name evidence="14" type="ORF">Bccel_2121</name>
</gene>
<evidence type="ECO:0000256" key="1">
    <source>
        <dbReference type="ARBA" id="ARBA00004141"/>
    </source>
</evidence>
<organism evidence="14 15">
    <name type="scientific">Pseudobacteroides cellulosolvens ATCC 35603 = DSM 2933</name>
    <dbReference type="NCBI Taxonomy" id="398512"/>
    <lineage>
        <taxon>Bacteria</taxon>
        <taxon>Bacillati</taxon>
        <taxon>Bacillota</taxon>
        <taxon>Clostridia</taxon>
        <taxon>Eubacteriales</taxon>
        <taxon>Oscillospiraceae</taxon>
        <taxon>Pseudobacteroides</taxon>
    </lineage>
</organism>
<evidence type="ECO:0000256" key="8">
    <source>
        <dbReference type="ARBA" id="ARBA00022989"/>
    </source>
</evidence>
<evidence type="ECO:0000313" key="14">
    <source>
        <dbReference type="EMBL" id="KNY26856.1"/>
    </source>
</evidence>
<evidence type="ECO:0000256" key="10">
    <source>
        <dbReference type="ARBA" id="ARBA00023136"/>
    </source>
</evidence>
<sequence>MKQFKLSVLGAIEDDIKDGLLHTLVEGFIVTLIILNTIAVILELLIGSSIYFDIFETSSIIIFTIEYILRIWTSDIIYPSKNKFISIMRFILSPMGLVDLFSILPFYASRIFFGVDARIIRVLRLMRLLRLLKLTRHLESIKLLKTVIQKKKYELFVTVFIVFLFLIISSTLMYEIEHDAQPDKFPNVLSAFWWSIATLTTIGYGDVYPVTSMGRLISAIISLVGIGFIALPTGIISSGFIDEFRNTGKDEKEKDEKEKYSYCPHCGKKLNH</sequence>
<evidence type="ECO:0000256" key="12">
    <source>
        <dbReference type="SAM" id="Phobius"/>
    </source>
</evidence>
<keyword evidence="3" id="KW-0633">Potassium transport</keyword>
<dbReference type="PANTHER" id="PTHR11537">
    <property type="entry name" value="VOLTAGE-GATED POTASSIUM CHANNEL"/>
    <property type="match status" value="1"/>
</dbReference>
<feature type="transmembrane region" description="Helical" evidence="12">
    <location>
        <begin position="153"/>
        <end position="173"/>
    </location>
</feature>
<dbReference type="Proteomes" id="UP000036923">
    <property type="component" value="Unassembled WGS sequence"/>
</dbReference>
<dbReference type="Gene3D" id="1.20.120.350">
    <property type="entry name" value="Voltage-gated potassium channels. Chain C"/>
    <property type="match status" value="1"/>
</dbReference>
<evidence type="ECO:0000256" key="4">
    <source>
        <dbReference type="ARBA" id="ARBA00022692"/>
    </source>
</evidence>
<keyword evidence="6" id="KW-0851">Voltage-gated channel</keyword>
<evidence type="ECO:0000256" key="5">
    <source>
        <dbReference type="ARBA" id="ARBA00022826"/>
    </source>
</evidence>
<dbReference type="GO" id="GO:0005249">
    <property type="term" value="F:voltage-gated potassium channel activity"/>
    <property type="evidence" value="ECO:0007669"/>
    <property type="project" value="InterPro"/>
</dbReference>
<evidence type="ECO:0000256" key="9">
    <source>
        <dbReference type="ARBA" id="ARBA00023065"/>
    </source>
</evidence>
<accession>A0A0L6JM28</accession>
<evidence type="ECO:0000256" key="3">
    <source>
        <dbReference type="ARBA" id="ARBA00022538"/>
    </source>
</evidence>
<dbReference type="Pfam" id="PF00520">
    <property type="entry name" value="Ion_trans"/>
    <property type="match status" value="1"/>
</dbReference>
<keyword evidence="10 12" id="KW-0472">Membrane</keyword>
<evidence type="ECO:0000256" key="11">
    <source>
        <dbReference type="ARBA" id="ARBA00023303"/>
    </source>
</evidence>
<dbReference type="InterPro" id="IPR027359">
    <property type="entry name" value="Volt_channel_dom_sf"/>
</dbReference>
<feature type="transmembrane region" description="Helical" evidence="12">
    <location>
        <begin position="90"/>
        <end position="107"/>
    </location>
</feature>
<reference evidence="15" key="1">
    <citation type="submission" date="2015-07" db="EMBL/GenBank/DDBJ databases">
        <title>Near-Complete Genome Sequence of the Cellulolytic Bacterium Bacteroides (Pseudobacteroides) cellulosolvens ATCC 35603.</title>
        <authorList>
            <person name="Dassa B."/>
            <person name="Utturkar S.M."/>
            <person name="Klingeman D.M."/>
            <person name="Hurt R.A."/>
            <person name="Keller M."/>
            <person name="Xu J."/>
            <person name="Reddy Y.H.K."/>
            <person name="Borovok I."/>
            <person name="Grinberg I.R."/>
            <person name="Lamed R."/>
            <person name="Zhivin O."/>
            <person name="Bayer E.A."/>
            <person name="Brown S.D."/>
        </authorList>
    </citation>
    <scope>NUCLEOTIDE SEQUENCE [LARGE SCALE GENOMIC DNA]</scope>
    <source>
        <strain evidence="15">DSM 2933</strain>
    </source>
</reference>
<feature type="transmembrane region" description="Helical" evidence="12">
    <location>
        <begin position="48"/>
        <end position="69"/>
    </location>
</feature>
<keyword evidence="9" id="KW-0406">Ion transport</keyword>
<dbReference type="PRINTS" id="PR00169">
    <property type="entry name" value="KCHANNEL"/>
</dbReference>
<keyword evidence="11" id="KW-0407">Ion channel</keyword>
<comment type="subcellular location">
    <subcellularLocation>
        <location evidence="1">Membrane</location>
        <topology evidence="1">Multi-pass membrane protein</topology>
    </subcellularLocation>
</comment>
<dbReference type="InterPro" id="IPR005821">
    <property type="entry name" value="Ion_trans_dom"/>
</dbReference>
<keyword evidence="5" id="KW-0631">Potassium channel</keyword>
<dbReference type="GO" id="GO:0008076">
    <property type="term" value="C:voltage-gated potassium channel complex"/>
    <property type="evidence" value="ECO:0007669"/>
    <property type="project" value="InterPro"/>
</dbReference>
<keyword evidence="7" id="KW-0630">Potassium</keyword>
<keyword evidence="8 12" id="KW-1133">Transmembrane helix</keyword>
<feature type="transmembrane region" description="Helical" evidence="12">
    <location>
        <begin position="185"/>
        <end position="204"/>
    </location>
</feature>
<protein>
    <submittedName>
        <fullName evidence="14">Ion transport protein</fullName>
    </submittedName>
</protein>
<dbReference type="PANTHER" id="PTHR11537:SF254">
    <property type="entry name" value="POTASSIUM VOLTAGE-GATED CHANNEL PROTEIN SHAB"/>
    <property type="match status" value="1"/>
</dbReference>
<keyword evidence="4 12" id="KW-0812">Transmembrane</keyword>
<evidence type="ECO:0000259" key="13">
    <source>
        <dbReference type="Pfam" id="PF00520"/>
    </source>
</evidence>